<reference evidence="4" key="1">
    <citation type="submission" date="2022-12" db="EMBL/GenBank/DDBJ databases">
        <title>Draft genome assemblies for two species of Escallonia (Escalloniales).</title>
        <authorList>
            <person name="Chanderbali A."/>
            <person name="Dervinis C."/>
            <person name="Anghel I."/>
            <person name="Soltis D."/>
            <person name="Soltis P."/>
            <person name="Zapata F."/>
        </authorList>
    </citation>
    <scope>NUCLEOTIDE SEQUENCE</scope>
    <source>
        <strain evidence="4">UCBG64.0493</strain>
        <tissue evidence="4">Leaf</tissue>
    </source>
</reference>
<feature type="region of interest" description="Disordered" evidence="1">
    <location>
        <begin position="111"/>
        <end position="164"/>
    </location>
</feature>
<keyword evidence="2" id="KW-0732">Signal</keyword>
<keyword evidence="5" id="KW-1185">Reference proteome</keyword>
<dbReference type="PANTHER" id="PTHR31189:SF54">
    <property type="entry name" value="11S GLOBULIN SEED STORAGE PROTEIN 2-LIKE"/>
    <property type="match status" value="1"/>
</dbReference>
<evidence type="ECO:0000256" key="2">
    <source>
        <dbReference type="SAM" id="SignalP"/>
    </source>
</evidence>
<evidence type="ECO:0000259" key="3">
    <source>
        <dbReference type="SMART" id="SM00835"/>
    </source>
</evidence>
<organism evidence="4 5">
    <name type="scientific">Escallonia herrerae</name>
    <dbReference type="NCBI Taxonomy" id="1293975"/>
    <lineage>
        <taxon>Eukaryota</taxon>
        <taxon>Viridiplantae</taxon>
        <taxon>Streptophyta</taxon>
        <taxon>Embryophyta</taxon>
        <taxon>Tracheophyta</taxon>
        <taxon>Spermatophyta</taxon>
        <taxon>Magnoliopsida</taxon>
        <taxon>eudicotyledons</taxon>
        <taxon>Gunneridae</taxon>
        <taxon>Pentapetalae</taxon>
        <taxon>asterids</taxon>
        <taxon>campanulids</taxon>
        <taxon>Escalloniales</taxon>
        <taxon>Escalloniaceae</taxon>
        <taxon>Escallonia</taxon>
    </lineage>
</organism>
<dbReference type="InterPro" id="IPR011051">
    <property type="entry name" value="RmlC_Cupin_sf"/>
</dbReference>
<dbReference type="InterPro" id="IPR014710">
    <property type="entry name" value="RmlC-like_jellyroll"/>
</dbReference>
<dbReference type="InterPro" id="IPR006045">
    <property type="entry name" value="Cupin_1"/>
</dbReference>
<feature type="domain" description="Cupin type-1" evidence="3">
    <location>
        <begin position="41"/>
        <end position="232"/>
    </location>
</feature>
<dbReference type="InterPro" id="IPR050253">
    <property type="entry name" value="Seed_Storage-Functional"/>
</dbReference>
<feature type="chain" id="PRO_5041741208" description="Cupin type-1 domain-containing protein" evidence="2">
    <location>
        <begin position="25"/>
        <end position="276"/>
    </location>
</feature>
<dbReference type="SMART" id="SM00835">
    <property type="entry name" value="Cupin_1"/>
    <property type="match status" value="1"/>
</dbReference>
<dbReference type="Proteomes" id="UP001188597">
    <property type="component" value="Unassembled WGS sequence"/>
</dbReference>
<feature type="signal peptide" evidence="2">
    <location>
        <begin position="1"/>
        <end position="24"/>
    </location>
</feature>
<feature type="compositionally biased region" description="Polar residues" evidence="1">
    <location>
        <begin position="155"/>
        <end position="164"/>
    </location>
</feature>
<dbReference type="EMBL" id="JAVXUP010001532">
    <property type="protein sequence ID" value="KAK3010545.1"/>
    <property type="molecule type" value="Genomic_DNA"/>
</dbReference>
<dbReference type="AlphaFoldDB" id="A0AA89APU8"/>
<dbReference type="SUPFAM" id="SSF51182">
    <property type="entry name" value="RmlC-like cupins"/>
    <property type="match status" value="1"/>
</dbReference>
<protein>
    <recommendedName>
        <fullName evidence="3">Cupin type-1 domain-containing protein</fullName>
    </recommendedName>
</protein>
<comment type="caution">
    <text evidence="4">The sequence shown here is derived from an EMBL/GenBank/DDBJ whole genome shotgun (WGS) entry which is preliminary data.</text>
</comment>
<feature type="compositionally biased region" description="Basic and acidic residues" evidence="1">
    <location>
        <begin position="120"/>
        <end position="129"/>
    </location>
</feature>
<gene>
    <name evidence="4" type="ORF">RJ639_011156</name>
</gene>
<dbReference type="Gene3D" id="2.60.120.10">
    <property type="entry name" value="Jelly Rolls"/>
    <property type="match status" value="2"/>
</dbReference>
<feature type="region of interest" description="Disordered" evidence="1">
    <location>
        <begin position="255"/>
        <end position="276"/>
    </location>
</feature>
<proteinExistence type="predicted"/>
<evidence type="ECO:0000313" key="4">
    <source>
        <dbReference type="EMBL" id="KAK3010545.1"/>
    </source>
</evidence>
<evidence type="ECO:0000313" key="5">
    <source>
        <dbReference type="Proteomes" id="UP001188597"/>
    </source>
</evidence>
<sequence>MAYNSPLLSLSLCLLVLCHHGCSAARDPRQQQERLSRCRIQNLNPLQPSHRIQHQAGFTEQWDQRNDQFECAGVAATRHFFEPRGLMLPLFSNAAMLVEVYLEQCFLDAQKPTNRPSNRSPREEDKARGDLGTSTRRSVKSVKETSLPCPPEQPTGPTMTATANLSPWSSMTRVTMRTSLTKTSGFFLADNQQGRQPGSFRGQEESIGNNIFQGFDTDILAEAFGINRETARRLQSKNDERGNIVRVENGLRVLRQTGSEEEEGRPWRSNGLEETF</sequence>
<evidence type="ECO:0000256" key="1">
    <source>
        <dbReference type="SAM" id="MobiDB-lite"/>
    </source>
</evidence>
<accession>A0AA89APU8</accession>
<dbReference type="PANTHER" id="PTHR31189">
    <property type="entry name" value="OS03G0336100 PROTEIN-RELATED"/>
    <property type="match status" value="1"/>
</dbReference>
<name>A0AA89APU8_9ASTE</name>